<evidence type="ECO:0000313" key="5">
    <source>
        <dbReference type="Proteomes" id="UP000293433"/>
    </source>
</evidence>
<organism evidence="4 5">
    <name type="scientific">Sphaerotilus mobilis</name>
    <dbReference type="NCBI Taxonomy" id="47994"/>
    <lineage>
        <taxon>Bacteria</taxon>
        <taxon>Pseudomonadati</taxon>
        <taxon>Pseudomonadota</taxon>
        <taxon>Betaproteobacteria</taxon>
        <taxon>Burkholderiales</taxon>
        <taxon>Sphaerotilaceae</taxon>
        <taxon>Sphaerotilus</taxon>
    </lineage>
</organism>
<reference evidence="4 5" key="1">
    <citation type="submission" date="2019-02" db="EMBL/GenBank/DDBJ databases">
        <title>Genomic Encyclopedia of Type Strains, Phase IV (KMG-IV): sequencing the most valuable type-strain genomes for metagenomic binning, comparative biology and taxonomic classification.</title>
        <authorList>
            <person name="Goeker M."/>
        </authorList>
    </citation>
    <scope>NUCLEOTIDE SEQUENCE [LARGE SCALE GENOMIC DNA]</scope>
    <source>
        <strain evidence="4 5">DSM 10617</strain>
    </source>
</reference>
<keyword evidence="3" id="KW-0732">Signal</keyword>
<gene>
    <name evidence="4" type="ORF">EV685_3215</name>
</gene>
<feature type="chain" id="PRO_5020513151" description="Tfp pilus assembly protein FimV" evidence="3">
    <location>
        <begin position="34"/>
        <end position="514"/>
    </location>
</feature>
<sequence>MPHCPLCRHACGLIRALPLAMVWLALTTAPSSAQTLIPGDHHLRLGEPPLLSLRVRLSDGQEPAGLLPQRCLSASLQPLDPRDGVAVTLDWQDAERNADGSTWVTLTHPAPLRLLRMLLRTTLHCGPSYTRVQRLQAELDEDSVVPVVAAVVAPVVAAEASTPLASLPSPVPVPVPVRTPSPRPTRPPPPAGPVPPAPPVQRLADAPPSQIAAPSAHLAASVSASPLTDAFMQVWQQDLRQLKDELQPLRRQVAAQEQRLSAQEDLRRDALGGLLAAGAGATALWMATRAWRERRLRRFLTEGLTAASYPEPSSVEDDARVGPSAAFDTPSVVELTVPRAVATASSTRARATLDESRHQALHDEVDKLRGTGHLGPAAALLEAALQGEDEPPPGLLLRLLDIYRRLDQPASQTPIAHMLNSLYAIDLPPLATCVLVDEFDPDGARRDLLAAWPMLAGRSDADTRQRLAGALLADGADRRLGWRDFQTALAWHAALGRSDQTSTRSMPPVLACCT</sequence>
<keyword evidence="1" id="KW-0175">Coiled coil</keyword>
<evidence type="ECO:0008006" key="6">
    <source>
        <dbReference type="Google" id="ProtNLM"/>
    </source>
</evidence>
<keyword evidence="5" id="KW-1185">Reference proteome</keyword>
<dbReference type="RefSeq" id="WP_130483047.1">
    <property type="nucleotide sequence ID" value="NZ_SGWV01000011.1"/>
</dbReference>
<name>A0A4Q7LFD1_9BURK</name>
<dbReference type="Proteomes" id="UP000293433">
    <property type="component" value="Unassembled WGS sequence"/>
</dbReference>
<feature type="region of interest" description="Disordered" evidence="2">
    <location>
        <begin position="164"/>
        <end position="212"/>
    </location>
</feature>
<evidence type="ECO:0000256" key="1">
    <source>
        <dbReference type="SAM" id="Coils"/>
    </source>
</evidence>
<proteinExistence type="predicted"/>
<feature type="signal peptide" evidence="3">
    <location>
        <begin position="1"/>
        <end position="33"/>
    </location>
</feature>
<protein>
    <recommendedName>
        <fullName evidence="6">Tfp pilus assembly protein FimV</fullName>
    </recommendedName>
</protein>
<comment type="caution">
    <text evidence="4">The sequence shown here is derived from an EMBL/GenBank/DDBJ whole genome shotgun (WGS) entry which is preliminary data.</text>
</comment>
<dbReference type="AlphaFoldDB" id="A0A4Q7LFD1"/>
<feature type="compositionally biased region" description="Pro residues" evidence="2">
    <location>
        <begin position="169"/>
        <end position="199"/>
    </location>
</feature>
<dbReference type="EMBL" id="SGWV01000011">
    <property type="protein sequence ID" value="RZS52028.1"/>
    <property type="molecule type" value="Genomic_DNA"/>
</dbReference>
<feature type="coiled-coil region" evidence="1">
    <location>
        <begin position="232"/>
        <end position="259"/>
    </location>
</feature>
<accession>A0A4Q7LFD1</accession>
<evidence type="ECO:0000256" key="3">
    <source>
        <dbReference type="SAM" id="SignalP"/>
    </source>
</evidence>
<evidence type="ECO:0000256" key="2">
    <source>
        <dbReference type="SAM" id="MobiDB-lite"/>
    </source>
</evidence>
<evidence type="ECO:0000313" key="4">
    <source>
        <dbReference type="EMBL" id="RZS52028.1"/>
    </source>
</evidence>